<proteinExistence type="predicted"/>
<reference evidence="1 2" key="2">
    <citation type="journal article" date="2018" name="Plant J.">
        <title>The Physcomitrella patens chromosome-scale assembly reveals moss genome structure and evolution.</title>
        <authorList>
            <person name="Lang D."/>
            <person name="Ullrich K.K."/>
            <person name="Murat F."/>
            <person name="Fuchs J."/>
            <person name="Jenkins J."/>
            <person name="Haas F.B."/>
            <person name="Piednoel M."/>
            <person name="Gundlach H."/>
            <person name="Van Bel M."/>
            <person name="Meyberg R."/>
            <person name="Vives C."/>
            <person name="Morata J."/>
            <person name="Symeonidi A."/>
            <person name="Hiss M."/>
            <person name="Muchero W."/>
            <person name="Kamisugi Y."/>
            <person name="Saleh O."/>
            <person name="Blanc G."/>
            <person name="Decker E.L."/>
            <person name="van Gessel N."/>
            <person name="Grimwood J."/>
            <person name="Hayes R.D."/>
            <person name="Graham S.W."/>
            <person name="Gunter L.E."/>
            <person name="McDaniel S.F."/>
            <person name="Hoernstein S.N.W."/>
            <person name="Larsson A."/>
            <person name="Li F.W."/>
            <person name="Perroud P.F."/>
            <person name="Phillips J."/>
            <person name="Ranjan P."/>
            <person name="Rokshar D.S."/>
            <person name="Rothfels C.J."/>
            <person name="Schneider L."/>
            <person name="Shu S."/>
            <person name="Stevenson D.W."/>
            <person name="Thummler F."/>
            <person name="Tillich M."/>
            <person name="Villarreal Aguilar J.C."/>
            <person name="Widiez T."/>
            <person name="Wong G.K."/>
            <person name="Wymore A."/>
            <person name="Zhang Y."/>
            <person name="Zimmer A.D."/>
            <person name="Quatrano R.S."/>
            <person name="Mayer K.F.X."/>
            <person name="Goodstein D."/>
            <person name="Casacuberta J.M."/>
            <person name="Vandepoele K."/>
            <person name="Reski R."/>
            <person name="Cuming A.C."/>
            <person name="Tuskan G.A."/>
            <person name="Maumus F."/>
            <person name="Salse J."/>
            <person name="Schmutz J."/>
            <person name="Rensing S.A."/>
        </authorList>
    </citation>
    <scope>NUCLEOTIDE SEQUENCE [LARGE SCALE GENOMIC DNA]</scope>
    <source>
        <strain evidence="1 2">cv. Gransden 2004</strain>
    </source>
</reference>
<accession>A0A7I3YYY0</accession>
<sequence length="166" mass="18020">MPQSSQPCPTLSEDNQEFLHTARNTDFVEPELVVAVTSIGKFDKIHPTIPTAGESPSSSYTCSSSGFLLHTEVLPVKVDQEIVKRESAHLQKHAVVSYFVGGKQNSYVLNKWLEAVKEQVGNSIVLGRGLGRGVFSATQHVGSHNATTAYTHVDNLDTEGGMKSPR</sequence>
<reference evidence="1" key="3">
    <citation type="submission" date="2020-12" db="UniProtKB">
        <authorList>
            <consortium name="EnsemblPlants"/>
        </authorList>
    </citation>
    <scope>IDENTIFICATION</scope>
</reference>
<dbReference type="EMBL" id="ABEU02000024">
    <property type="status" value="NOT_ANNOTATED_CDS"/>
    <property type="molecule type" value="Genomic_DNA"/>
</dbReference>
<dbReference type="EnsemblPlants" id="Pp3c24_11210V3.2">
    <property type="protein sequence ID" value="PAC:32909921.CDS.1"/>
    <property type="gene ID" value="Pp3c24_11210"/>
</dbReference>
<keyword evidence="2" id="KW-1185">Reference proteome</keyword>
<organism evidence="1 2">
    <name type="scientific">Physcomitrium patens</name>
    <name type="common">Spreading-leaved earth moss</name>
    <name type="synonym">Physcomitrella patens</name>
    <dbReference type="NCBI Taxonomy" id="3218"/>
    <lineage>
        <taxon>Eukaryota</taxon>
        <taxon>Viridiplantae</taxon>
        <taxon>Streptophyta</taxon>
        <taxon>Embryophyta</taxon>
        <taxon>Bryophyta</taxon>
        <taxon>Bryophytina</taxon>
        <taxon>Bryopsida</taxon>
        <taxon>Funariidae</taxon>
        <taxon>Funariales</taxon>
        <taxon>Funariaceae</taxon>
        <taxon>Physcomitrium</taxon>
    </lineage>
</organism>
<dbReference type="EnsemblPlants" id="Pp3c24_11210V3.1">
    <property type="protein sequence ID" value="PAC:32909920.CDS.1"/>
    <property type="gene ID" value="Pp3c24_11210"/>
</dbReference>
<dbReference type="AlphaFoldDB" id="A0A7I3YYY0"/>
<reference evidence="1 2" key="1">
    <citation type="journal article" date="2008" name="Science">
        <title>The Physcomitrella genome reveals evolutionary insights into the conquest of land by plants.</title>
        <authorList>
            <person name="Rensing S."/>
            <person name="Lang D."/>
            <person name="Zimmer A."/>
            <person name="Terry A."/>
            <person name="Salamov A."/>
            <person name="Shapiro H."/>
            <person name="Nishiyama T."/>
            <person name="Perroud P.-F."/>
            <person name="Lindquist E."/>
            <person name="Kamisugi Y."/>
            <person name="Tanahashi T."/>
            <person name="Sakakibara K."/>
            <person name="Fujita T."/>
            <person name="Oishi K."/>
            <person name="Shin-I T."/>
            <person name="Kuroki Y."/>
            <person name="Toyoda A."/>
            <person name="Suzuki Y."/>
            <person name="Hashimoto A."/>
            <person name="Yamaguchi K."/>
            <person name="Sugano A."/>
            <person name="Kohara Y."/>
            <person name="Fujiyama A."/>
            <person name="Anterola A."/>
            <person name="Aoki S."/>
            <person name="Ashton N."/>
            <person name="Barbazuk W.B."/>
            <person name="Barker E."/>
            <person name="Bennetzen J."/>
            <person name="Bezanilla M."/>
            <person name="Blankenship R."/>
            <person name="Cho S.H."/>
            <person name="Dutcher S."/>
            <person name="Estelle M."/>
            <person name="Fawcett J.A."/>
            <person name="Gundlach H."/>
            <person name="Hanada K."/>
            <person name="Heyl A."/>
            <person name="Hicks K.A."/>
            <person name="Hugh J."/>
            <person name="Lohr M."/>
            <person name="Mayer K."/>
            <person name="Melkozernov A."/>
            <person name="Murata T."/>
            <person name="Nelson D."/>
            <person name="Pils B."/>
            <person name="Prigge M."/>
            <person name="Reiss B."/>
            <person name="Renner T."/>
            <person name="Rombauts S."/>
            <person name="Rushton P."/>
            <person name="Sanderfoot A."/>
            <person name="Schween G."/>
            <person name="Shiu S.-H."/>
            <person name="Stueber K."/>
            <person name="Theodoulou F.L."/>
            <person name="Tu H."/>
            <person name="Van de Peer Y."/>
            <person name="Verrier P.J."/>
            <person name="Waters E."/>
            <person name="Wood A."/>
            <person name="Yang L."/>
            <person name="Cove D."/>
            <person name="Cuming A."/>
            <person name="Hasebe M."/>
            <person name="Lucas S."/>
            <person name="Mishler D.B."/>
            <person name="Reski R."/>
            <person name="Grigoriev I."/>
            <person name="Quatrano R.S."/>
            <person name="Boore J.L."/>
        </authorList>
    </citation>
    <scope>NUCLEOTIDE SEQUENCE [LARGE SCALE GENOMIC DNA]</scope>
    <source>
        <strain evidence="1 2">cv. Gransden 2004</strain>
    </source>
</reference>
<dbReference type="Gramene" id="Pp3c24_11210V3.2">
    <property type="protein sequence ID" value="PAC:32909921.CDS.1"/>
    <property type="gene ID" value="Pp3c24_11210"/>
</dbReference>
<name>A0A7I3YYY0_PHYPA</name>
<evidence type="ECO:0000313" key="2">
    <source>
        <dbReference type="Proteomes" id="UP000006727"/>
    </source>
</evidence>
<dbReference type="Proteomes" id="UP000006727">
    <property type="component" value="Chromosome 24"/>
</dbReference>
<evidence type="ECO:0000313" key="1">
    <source>
        <dbReference type="EnsemblPlants" id="PAC:32909920.CDS.1"/>
    </source>
</evidence>
<dbReference type="InParanoid" id="A0A7I3YYY0"/>
<protein>
    <submittedName>
        <fullName evidence="1">Uncharacterized protein</fullName>
    </submittedName>
</protein>
<dbReference type="Gramene" id="Pp3c24_11210V3.1">
    <property type="protein sequence ID" value="PAC:32909920.CDS.1"/>
    <property type="gene ID" value="Pp3c24_11210"/>
</dbReference>